<evidence type="ECO:0000256" key="1">
    <source>
        <dbReference type="SAM" id="SignalP"/>
    </source>
</evidence>
<organism evidence="2 3">
    <name type="scientific">Aspergillus oryzae</name>
    <name type="common">Yellow koji mold</name>
    <dbReference type="NCBI Taxonomy" id="5062"/>
    <lineage>
        <taxon>Eukaryota</taxon>
        <taxon>Fungi</taxon>
        <taxon>Dikarya</taxon>
        <taxon>Ascomycota</taxon>
        <taxon>Pezizomycotina</taxon>
        <taxon>Eurotiomycetes</taxon>
        <taxon>Eurotiomycetidae</taxon>
        <taxon>Eurotiales</taxon>
        <taxon>Aspergillaceae</taxon>
        <taxon>Aspergillus</taxon>
        <taxon>Aspergillus subgen. Circumdati</taxon>
    </lineage>
</organism>
<accession>A0AAN4YG54</accession>
<keyword evidence="1" id="KW-0732">Signal</keyword>
<comment type="caution">
    <text evidence="2">The sequence shown here is derived from an EMBL/GenBank/DDBJ whole genome shotgun (WGS) entry which is preliminary data.</text>
</comment>
<proteinExistence type="predicted"/>
<evidence type="ECO:0000313" key="3">
    <source>
        <dbReference type="Proteomes" id="UP001165205"/>
    </source>
</evidence>
<reference evidence="2" key="1">
    <citation type="submission" date="2023-04" db="EMBL/GenBank/DDBJ databases">
        <title>Aspergillus oryzae NBRC 4228.</title>
        <authorList>
            <person name="Ichikawa N."/>
            <person name="Sato H."/>
            <person name="Tonouchi N."/>
        </authorList>
    </citation>
    <scope>NUCLEOTIDE SEQUENCE</scope>
    <source>
        <strain evidence="2">NBRC 4228</strain>
    </source>
</reference>
<feature type="chain" id="PRO_5043029874" evidence="1">
    <location>
        <begin position="18"/>
        <end position="118"/>
    </location>
</feature>
<dbReference type="Proteomes" id="UP001165205">
    <property type="component" value="Unassembled WGS sequence"/>
</dbReference>
<name>A0AAN4YG54_ASPOZ</name>
<dbReference type="AlphaFoldDB" id="A0AAN4YG54"/>
<dbReference type="EMBL" id="BSYA01000023">
    <property type="protein sequence ID" value="GMG25992.1"/>
    <property type="molecule type" value="Genomic_DNA"/>
</dbReference>
<sequence>MIRMVWVVLTFRGSVVGDGSSRCEEDPIKKLNTKGMVSDAGSWMCIILFLMGHDTCSRITSYSEQTKCYIAEIVKLSETLSIVWEDMVDVVTVDRMQGHELDMIILDWVFDSGTKSDL</sequence>
<feature type="signal peptide" evidence="1">
    <location>
        <begin position="1"/>
        <end position="17"/>
    </location>
</feature>
<protein>
    <submittedName>
        <fullName evidence="2">Unnamed protein product</fullName>
    </submittedName>
</protein>
<gene>
    <name evidence="2" type="ORF">Aory04_000290600</name>
</gene>
<evidence type="ECO:0000313" key="2">
    <source>
        <dbReference type="EMBL" id="GMG25992.1"/>
    </source>
</evidence>